<dbReference type="Proteomes" id="UP000254330">
    <property type="component" value="Unassembled WGS sequence"/>
</dbReference>
<dbReference type="InterPro" id="IPR005538">
    <property type="entry name" value="LrgA/CidA"/>
</dbReference>
<evidence type="ECO:0000256" key="2">
    <source>
        <dbReference type="ARBA" id="ARBA00022475"/>
    </source>
</evidence>
<feature type="transmembrane region" description="Helical" evidence="6">
    <location>
        <begin position="31"/>
        <end position="47"/>
    </location>
</feature>
<reference evidence="8 10" key="2">
    <citation type="submission" date="2019-03" db="EMBL/GenBank/DDBJ databases">
        <title>Genomic Encyclopedia of Type Strains, Phase IV (KMG-IV): sequencing the most valuable type-strain genomes for metagenomic binning, comparative biology and taxonomic classification.</title>
        <authorList>
            <person name="Goeker M."/>
        </authorList>
    </citation>
    <scope>NUCLEOTIDE SEQUENCE [LARGE SCALE GENOMIC DNA]</scope>
    <source>
        <strain evidence="8 10">DSM 20580</strain>
    </source>
</reference>
<dbReference type="EMBL" id="UGNP01000001">
    <property type="protein sequence ID" value="STX09809.1"/>
    <property type="molecule type" value="Genomic_DNA"/>
</dbReference>
<feature type="transmembrane region" description="Helical" evidence="6">
    <location>
        <begin position="59"/>
        <end position="80"/>
    </location>
</feature>
<dbReference type="PANTHER" id="PTHR33931:SF2">
    <property type="entry name" value="HOLIN-LIKE PROTEIN CIDA"/>
    <property type="match status" value="1"/>
</dbReference>
<name>A0A8B4QAR3_9BACL</name>
<feature type="transmembrane region" description="Helical" evidence="6">
    <location>
        <begin position="92"/>
        <end position="113"/>
    </location>
</feature>
<dbReference type="AlphaFoldDB" id="A0A8B4QAR3"/>
<dbReference type="Pfam" id="PF03788">
    <property type="entry name" value="LrgA"/>
    <property type="match status" value="1"/>
</dbReference>
<organism evidence="7 9">
    <name type="scientific">Kurthia zopfii</name>
    <dbReference type="NCBI Taxonomy" id="1650"/>
    <lineage>
        <taxon>Bacteria</taxon>
        <taxon>Bacillati</taxon>
        <taxon>Bacillota</taxon>
        <taxon>Bacilli</taxon>
        <taxon>Bacillales</taxon>
        <taxon>Caryophanaceae</taxon>
        <taxon>Kurthia</taxon>
    </lineage>
</organism>
<dbReference type="EMBL" id="SNZG01000007">
    <property type="protein sequence ID" value="TDR40977.1"/>
    <property type="molecule type" value="Genomic_DNA"/>
</dbReference>
<evidence type="ECO:0000256" key="6">
    <source>
        <dbReference type="SAM" id="Phobius"/>
    </source>
</evidence>
<keyword evidence="10" id="KW-1185">Reference proteome</keyword>
<feature type="transmembrane region" description="Helical" evidence="6">
    <location>
        <begin position="7"/>
        <end position="25"/>
    </location>
</feature>
<dbReference type="OrthoDB" id="3176438at2"/>
<proteinExistence type="predicted"/>
<comment type="subcellular location">
    <subcellularLocation>
        <location evidence="1">Cell membrane</location>
        <topology evidence="1">Multi-pass membrane protein</topology>
    </subcellularLocation>
</comment>
<dbReference type="PANTHER" id="PTHR33931">
    <property type="entry name" value="HOLIN-LIKE PROTEIN CIDA-RELATED"/>
    <property type="match status" value="1"/>
</dbReference>
<keyword evidence="4 6" id="KW-1133">Transmembrane helix</keyword>
<sequence>MKAFRIIIQIIIIYGYLLIGEWITYALHLKIPGSIIALFLLFFSLYFKLIKVEWVEAGAGFLTAELLLFFIPAAVGVINYREILGFTGIKLVLIIFLSTIIVMACTGTVAQLFEKRKQVDQNARSNC</sequence>
<reference evidence="7 9" key="1">
    <citation type="submission" date="2018-06" db="EMBL/GenBank/DDBJ databases">
        <authorList>
            <consortium name="Pathogen Informatics"/>
            <person name="Doyle S."/>
        </authorList>
    </citation>
    <scope>NUCLEOTIDE SEQUENCE [LARGE SCALE GENOMIC DNA]</scope>
    <source>
        <strain evidence="7 9">NCTC10597</strain>
    </source>
</reference>
<evidence type="ECO:0000313" key="10">
    <source>
        <dbReference type="Proteomes" id="UP000294641"/>
    </source>
</evidence>
<evidence type="ECO:0000313" key="7">
    <source>
        <dbReference type="EMBL" id="STX09809.1"/>
    </source>
</evidence>
<accession>A0A8B4QAR3</accession>
<dbReference type="Proteomes" id="UP000294641">
    <property type="component" value="Unassembled WGS sequence"/>
</dbReference>
<gene>
    <name evidence="7" type="primary">yohJ</name>
    <name evidence="8" type="ORF">DFR61_10797</name>
    <name evidence="7" type="ORF">NCTC10597_01511</name>
</gene>
<keyword evidence="2" id="KW-1003">Cell membrane</keyword>
<evidence type="ECO:0000256" key="3">
    <source>
        <dbReference type="ARBA" id="ARBA00022692"/>
    </source>
</evidence>
<evidence type="ECO:0000256" key="4">
    <source>
        <dbReference type="ARBA" id="ARBA00022989"/>
    </source>
</evidence>
<keyword evidence="3 6" id="KW-0812">Transmembrane</keyword>
<evidence type="ECO:0000256" key="1">
    <source>
        <dbReference type="ARBA" id="ARBA00004651"/>
    </source>
</evidence>
<dbReference type="GO" id="GO:0005886">
    <property type="term" value="C:plasma membrane"/>
    <property type="evidence" value="ECO:0007669"/>
    <property type="project" value="UniProtKB-SubCell"/>
</dbReference>
<protein>
    <submittedName>
        <fullName evidence="7">Holin-like protein</fullName>
    </submittedName>
</protein>
<evidence type="ECO:0000313" key="9">
    <source>
        <dbReference type="Proteomes" id="UP000254330"/>
    </source>
</evidence>
<keyword evidence="5 6" id="KW-0472">Membrane</keyword>
<comment type="caution">
    <text evidence="7">The sequence shown here is derived from an EMBL/GenBank/DDBJ whole genome shotgun (WGS) entry which is preliminary data.</text>
</comment>
<evidence type="ECO:0000256" key="5">
    <source>
        <dbReference type="ARBA" id="ARBA00023136"/>
    </source>
</evidence>
<dbReference type="RefSeq" id="WP_109349070.1">
    <property type="nucleotide sequence ID" value="NZ_BJUE01000008.1"/>
</dbReference>
<evidence type="ECO:0000313" key="8">
    <source>
        <dbReference type="EMBL" id="TDR40977.1"/>
    </source>
</evidence>
<dbReference type="NCBIfam" id="NF002460">
    <property type="entry name" value="PRK01658.1"/>
    <property type="match status" value="1"/>
</dbReference>